<keyword evidence="4 5" id="KW-0472">Membrane</keyword>
<dbReference type="InterPro" id="IPR020846">
    <property type="entry name" value="MFS_dom"/>
</dbReference>
<dbReference type="Gene3D" id="1.20.1250.20">
    <property type="entry name" value="MFS general substrate transporter like domains"/>
    <property type="match status" value="1"/>
</dbReference>
<feature type="transmembrane region" description="Helical" evidence="5">
    <location>
        <begin position="344"/>
        <end position="362"/>
    </location>
</feature>
<dbReference type="GO" id="GO:0005886">
    <property type="term" value="C:plasma membrane"/>
    <property type="evidence" value="ECO:0007669"/>
    <property type="project" value="UniProtKB-SubCell"/>
</dbReference>
<dbReference type="InterPro" id="IPR005829">
    <property type="entry name" value="Sugar_transporter_CS"/>
</dbReference>
<feature type="transmembrane region" description="Helical" evidence="5">
    <location>
        <begin position="374"/>
        <end position="393"/>
    </location>
</feature>
<evidence type="ECO:0000259" key="6">
    <source>
        <dbReference type="PROSITE" id="PS50850"/>
    </source>
</evidence>
<feature type="transmembrane region" description="Helical" evidence="5">
    <location>
        <begin position="162"/>
        <end position="191"/>
    </location>
</feature>
<keyword evidence="2 5" id="KW-0812">Transmembrane</keyword>
<dbReference type="PANTHER" id="PTHR23526:SF2">
    <property type="entry name" value="MAJOR FACILITATOR SUPERFAMILY (MFS) PROFILE DOMAIN-CONTAINING PROTEIN"/>
    <property type="match status" value="1"/>
</dbReference>
<comment type="caution">
    <text evidence="7">The sequence shown here is derived from an EMBL/GenBank/DDBJ whole genome shotgun (WGS) entry which is preliminary data.</text>
</comment>
<feature type="transmembrane region" description="Helical" evidence="5">
    <location>
        <begin position="99"/>
        <end position="120"/>
    </location>
</feature>
<organism evidence="7">
    <name type="scientific">Caldilinea aerophila</name>
    <dbReference type="NCBI Taxonomy" id="133453"/>
    <lineage>
        <taxon>Bacteria</taxon>
        <taxon>Bacillati</taxon>
        <taxon>Chloroflexota</taxon>
        <taxon>Caldilineae</taxon>
        <taxon>Caldilineales</taxon>
        <taxon>Caldilineaceae</taxon>
        <taxon>Caldilinea</taxon>
    </lineage>
</organism>
<feature type="transmembrane region" description="Helical" evidence="5">
    <location>
        <begin position="399"/>
        <end position="423"/>
    </location>
</feature>
<reference evidence="7" key="1">
    <citation type="journal article" date="2020" name="mSystems">
        <title>Genome- and Community-Level Interaction Insights into Carbon Utilization and Element Cycling Functions of Hydrothermarchaeota in Hydrothermal Sediment.</title>
        <authorList>
            <person name="Zhou Z."/>
            <person name="Liu Y."/>
            <person name="Xu W."/>
            <person name="Pan J."/>
            <person name="Luo Z.H."/>
            <person name="Li M."/>
        </authorList>
    </citation>
    <scope>NUCLEOTIDE SEQUENCE [LARGE SCALE GENOMIC DNA]</scope>
    <source>
        <strain evidence="7">SpSt-289</strain>
    </source>
</reference>
<dbReference type="Pfam" id="PF07690">
    <property type="entry name" value="MFS_1"/>
    <property type="match status" value="1"/>
</dbReference>
<dbReference type="InterPro" id="IPR052528">
    <property type="entry name" value="Sugar_transport-like"/>
</dbReference>
<dbReference type="PROSITE" id="PS00217">
    <property type="entry name" value="SUGAR_TRANSPORT_2"/>
    <property type="match status" value="1"/>
</dbReference>
<dbReference type="PROSITE" id="PS50850">
    <property type="entry name" value="MFS"/>
    <property type="match status" value="1"/>
</dbReference>
<feature type="transmembrane region" description="Helical" evidence="5">
    <location>
        <begin position="462"/>
        <end position="483"/>
    </location>
</feature>
<feature type="transmembrane region" description="Helical" evidence="5">
    <location>
        <begin position="310"/>
        <end position="332"/>
    </location>
</feature>
<gene>
    <name evidence="7" type="ORF">ENQ20_01410</name>
</gene>
<dbReference type="InterPro" id="IPR036259">
    <property type="entry name" value="MFS_trans_sf"/>
</dbReference>
<accession>A0A7C1FD99</accession>
<dbReference type="AlphaFoldDB" id="A0A7C1FD99"/>
<sequence length="495" mass="54704">MTLHKGMLQFFLGAHRGKWAIVHKKFSRTVKYKPFRKHFMKHLTRRMPWFTPAGTQQIPPPELRRRFHHLYWDIAWFGLVAGTTLAFLNVYAARIGANAFQIGMLTAGPALVNLIFTLPAGRWLQERPIGDSVLRTALATRGMYLIYVLLPLFLPKAVQVEVLIWTTLLFTIPGVALAIGFNALFAAAVPLEWRGYVVGRRNALLAIVYVITSLVAGYILQAVPLEVGYTLIFGIGFIGAAMSTYHLSQLRDVSEHPGDAPTHIRQIIGDAAQPGGVRAGQGVGQRVGVALRVFARGSDLLRVDVIRGHYGWVILALFSFHLAQFMPVALFPLRWVEELGFSDMEIAIGTAVFHGSVLVTSLQLDRLTRRHGNHLLTVIGVALLSTYPLFTAFMPNLFFYAVTSLIGGLAWGLAGGALPNYLLEKVPPDDRPAYLAWYNLALNAAVFLGALLGPLMADWLNLQMALVLAFVLRFGSALFIWVVDRRPSLASSVQA</sequence>
<feature type="transmembrane region" description="Helical" evidence="5">
    <location>
        <begin position="203"/>
        <end position="221"/>
    </location>
</feature>
<feature type="domain" description="Major facilitator superfamily (MFS) profile" evidence="6">
    <location>
        <begin position="285"/>
        <end position="495"/>
    </location>
</feature>
<dbReference type="InterPro" id="IPR011701">
    <property type="entry name" value="MFS"/>
</dbReference>
<dbReference type="SUPFAM" id="SSF103473">
    <property type="entry name" value="MFS general substrate transporter"/>
    <property type="match status" value="1"/>
</dbReference>
<dbReference type="GO" id="GO:0022857">
    <property type="term" value="F:transmembrane transporter activity"/>
    <property type="evidence" value="ECO:0007669"/>
    <property type="project" value="InterPro"/>
</dbReference>
<feature type="transmembrane region" description="Helical" evidence="5">
    <location>
        <begin position="227"/>
        <end position="247"/>
    </location>
</feature>
<keyword evidence="3 5" id="KW-1133">Transmembrane helix</keyword>
<feature type="transmembrane region" description="Helical" evidence="5">
    <location>
        <begin position="435"/>
        <end position="456"/>
    </location>
</feature>
<evidence type="ECO:0000256" key="4">
    <source>
        <dbReference type="ARBA" id="ARBA00023136"/>
    </source>
</evidence>
<evidence type="ECO:0000256" key="5">
    <source>
        <dbReference type="SAM" id="Phobius"/>
    </source>
</evidence>
<feature type="transmembrane region" description="Helical" evidence="5">
    <location>
        <begin position="132"/>
        <end position="150"/>
    </location>
</feature>
<evidence type="ECO:0000256" key="2">
    <source>
        <dbReference type="ARBA" id="ARBA00022692"/>
    </source>
</evidence>
<evidence type="ECO:0000256" key="1">
    <source>
        <dbReference type="ARBA" id="ARBA00004651"/>
    </source>
</evidence>
<proteinExistence type="predicted"/>
<comment type="subcellular location">
    <subcellularLocation>
        <location evidence="1">Cell membrane</location>
        <topology evidence="1">Multi-pass membrane protein</topology>
    </subcellularLocation>
</comment>
<evidence type="ECO:0000313" key="7">
    <source>
        <dbReference type="EMBL" id="HDX30132.1"/>
    </source>
</evidence>
<name>A0A7C1FD99_9CHLR</name>
<evidence type="ECO:0000256" key="3">
    <source>
        <dbReference type="ARBA" id="ARBA00022989"/>
    </source>
</evidence>
<dbReference type="PANTHER" id="PTHR23526">
    <property type="entry name" value="INTEGRAL MEMBRANE TRANSPORT PROTEIN-RELATED"/>
    <property type="match status" value="1"/>
</dbReference>
<feature type="transmembrane region" description="Helical" evidence="5">
    <location>
        <begin position="70"/>
        <end position="93"/>
    </location>
</feature>
<protein>
    <submittedName>
        <fullName evidence="7">MFS transporter</fullName>
    </submittedName>
</protein>
<dbReference type="EMBL" id="DSMG01000017">
    <property type="protein sequence ID" value="HDX30132.1"/>
    <property type="molecule type" value="Genomic_DNA"/>
</dbReference>